<keyword evidence="2" id="KW-1185">Reference proteome</keyword>
<proteinExistence type="predicted"/>
<organism evidence="1 2">
    <name type="scientific">Cryobacterium psychrophilum</name>
    <dbReference type="NCBI Taxonomy" id="41988"/>
    <lineage>
        <taxon>Bacteria</taxon>
        <taxon>Bacillati</taxon>
        <taxon>Actinomycetota</taxon>
        <taxon>Actinomycetes</taxon>
        <taxon>Micrococcales</taxon>
        <taxon>Microbacteriaceae</taxon>
        <taxon>Cryobacterium</taxon>
    </lineage>
</organism>
<comment type="caution">
    <text evidence="1">The sequence shown here is derived from an EMBL/GenBank/DDBJ whole genome shotgun (WGS) entry which is preliminary data.</text>
</comment>
<name>A0A4Y8KPC5_9MICO</name>
<dbReference type="EMBL" id="SOHQ01000031">
    <property type="protein sequence ID" value="TFD77545.1"/>
    <property type="molecule type" value="Genomic_DNA"/>
</dbReference>
<protein>
    <submittedName>
        <fullName evidence="1">Uncharacterized protein</fullName>
    </submittedName>
</protein>
<dbReference type="AlphaFoldDB" id="A0A4Y8KPC5"/>
<dbReference type="OrthoDB" id="5243781at2"/>
<dbReference type="Proteomes" id="UP000298218">
    <property type="component" value="Unassembled WGS sequence"/>
</dbReference>
<evidence type="ECO:0000313" key="1">
    <source>
        <dbReference type="EMBL" id="TFD77545.1"/>
    </source>
</evidence>
<evidence type="ECO:0000313" key="2">
    <source>
        <dbReference type="Proteomes" id="UP000298218"/>
    </source>
</evidence>
<gene>
    <name evidence="1" type="ORF">E3T53_11350</name>
</gene>
<reference evidence="1 2" key="1">
    <citation type="submission" date="2019-03" db="EMBL/GenBank/DDBJ databases">
        <title>Genomics of glacier-inhabiting Cryobacterium strains.</title>
        <authorList>
            <person name="Liu Q."/>
            <person name="Xin Y.-H."/>
        </authorList>
    </citation>
    <scope>NUCLEOTIDE SEQUENCE [LARGE SCALE GENOMIC DNA]</scope>
    <source>
        <strain evidence="1 2">CGMCC 1.4292</strain>
    </source>
</reference>
<accession>A0A4Y8KPC5</accession>
<sequence length="96" mass="10704">MLLERFNATARSEIDTALRPRLDIQRWINENIPSRPYPSKHAVLACTGRAASPFADGEGNAALQQRLGQAPDEEEPIVREQGREIARLRLDGVLQA</sequence>